<dbReference type="Gene3D" id="3.40.366.10">
    <property type="entry name" value="Malonyl-Coenzyme A Acyl Carrier Protein, domain 2"/>
    <property type="match status" value="1"/>
</dbReference>
<dbReference type="GO" id="GO:0006633">
    <property type="term" value="P:fatty acid biosynthetic process"/>
    <property type="evidence" value="ECO:0007669"/>
    <property type="project" value="TreeGrafter"/>
</dbReference>
<keyword evidence="1 4" id="KW-0808">Transferase</keyword>
<dbReference type="InterPro" id="IPR004410">
    <property type="entry name" value="Malonyl_CoA-ACP_transAc_FabD"/>
</dbReference>
<proteinExistence type="inferred from homology"/>
<dbReference type="AlphaFoldDB" id="A0A7V4E590"/>
<evidence type="ECO:0000259" key="6">
    <source>
        <dbReference type="SMART" id="SM00827"/>
    </source>
</evidence>
<protein>
    <recommendedName>
        <fullName evidence="4">Malonyl CoA-acyl carrier protein transacylase</fullName>
        <ecNumber evidence="4">2.3.1.39</ecNumber>
    </recommendedName>
</protein>
<comment type="catalytic activity">
    <reaction evidence="3 4">
        <text>holo-[ACP] + malonyl-CoA = malonyl-[ACP] + CoA</text>
        <dbReference type="Rhea" id="RHEA:41792"/>
        <dbReference type="Rhea" id="RHEA-COMP:9623"/>
        <dbReference type="Rhea" id="RHEA-COMP:9685"/>
        <dbReference type="ChEBI" id="CHEBI:57287"/>
        <dbReference type="ChEBI" id="CHEBI:57384"/>
        <dbReference type="ChEBI" id="CHEBI:64479"/>
        <dbReference type="ChEBI" id="CHEBI:78449"/>
        <dbReference type="EC" id="2.3.1.39"/>
    </reaction>
</comment>
<dbReference type="Gene3D" id="3.30.70.250">
    <property type="entry name" value="Malonyl-CoA ACP transacylase, ACP-binding"/>
    <property type="match status" value="1"/>
</dbReference>
<accession>A0A7V4E590</accession>
<organism evidence="7">
    <name type="scientific">candidate division WOR-3 bacterium</name>
    <dbReference type="NCBI Taxonomy" id="2052148"/>
    <lineage>
        <taxon>Bacteria</taxon>
        <taxon>Bacteria division WOR-3</taxon>
    </lineage>
</organism>
<dbReference type="SUPFAM" id="SSF52151">
    <property type="entry name" value="FabD/lysophospholipase-like"/>
    <property type="match status" value="1"/>
</dbReference>
<dbReference type="InterPro" id="IPR016035">
    <property type="entry name" value="Acyl_Trfase/lysoPLipase"/>
</dbReference>
<dbReference type="InterPro" id="IPR024925">
    <property type="entry name" value="Malonyl_CoA-ACP_transAc"/>
</dbReference>
<evidence type="ECO:0000256" key="1">
    <source>
        <dbReference type="ARBA" id="ARBA00022679"/>
    </source>
</evidence>
<evidence type="ECO:0000313" key="7">
    <source>
        <dbReference type="EMBL" id="HGL18403.1"/>
    </source>
</evidence>
<dbReference type="EC" id="2.3.1.39" evidence="4"/>
<gene>
    <name evidence="7" type="primary">fabD</name>
    <name evidence="7" type="ORF">ENU66_08760</name>
</gene>
<dbReference type="FunFam" id="3.30.70.250:FF:000001">
    <property type="entry name" value="Malonyl CoA-acyl carrier protein transacylase"/>
    <property type="match status" value="1"/>
</dbReference>
<sequence length="307" mass="34515">MANYIFMFPGQGSQYVGMMQDIYNKYDRVKYLLREVEDILGFPLGYTMFNGPDEVLTRTLYTQPAIFIHSAAIVYILRDSGIEPFVTMGHSLGEITALFSAGALTFSDAAKVVAKRAELMDRVYDRGGMSAVIGLEFEKIKEIIEGFKNRVVIANINSPSQIVISGFIDDLEIAEEKLKEAGAKKVIRLKVSNAFHSPLMEPARKEFEGFLRDIKFEAPKVPVIPNVEPGLESNPLMLKELLVRQLCGTVRWVESLKVASRVKNAHFVEIGPKRVLGRLLRETLGEVPYTSIDTYEELVEFLNQVKS</sequence>
<dbReference type="GO" id="GO:0004314">
    <property type="term" value="F:[acyl-carrier-protein] S-malonyltransferase activity"/>
    <property type="evidence" value="ECO:0007669"/>
    <property type="project" value="UniProtKB-EC"/>
</dbReference>
<dbReference type="PANTHER" id="PTHR42681:SF1">
    <property type="entry name" value="MALONYL-COA-ACYL CARRIER PROTEIN TRANSACYLASE, MITOCHONDRIAL"/>
    <property type="match status" value="1"/>
</dbReference>
<dbReference type="InterPro" id="IPR014043">
    <property type="entry name" value="Acyl_transferase_dom"/>
</dbReference>
<evidence type="ECO:0000256" key="5">
    <source>
        <dbReference type="PIRSR" id="PIRSR000446-1"/>
    </source>
</evidence>
<dbReference type="InterPro" id="IPR001227">
    <property type="entry name" value="Ac_transferase_dom_sf"/>
</dbReference>
<dbReference type="SUPFAM" id="SSF55048">
    <property type="entry name" value="Probable ACP-binding domain of malonyl-CoA ACP transacylase"/>
    <property type="match status" value="1"/>
</dbReference>
<dbReference type="GO" id="GO:0005829">
    <property type="term" value="C:cytosol"/>
    <property type="evidence" value="ECO:0007669"/>
    <property type="project" value="TreeGrafter"/>
</dbReference>
<dbReference type="InterPro" id="IPR050858">
    <property type="entry name" value="Mal-CoA-ACP_Trans/PKS_FabD"/>
</dbReference>
<evidence type="ECO:0000256" key="3">
    <source>
        <dbReference type="ARBA" id="ARBA00048462"/>
    </source>
</evidence>
<dbReference type="EMBL" id="DTDJ01000051">
    <property type="protein sequence ID" value="HGL18403.1"/>
    <property type="molecule type" value="Genomic_DNA"/>
</dbReference>
<evidence type="ECO:0000256" key="2">
    <source>
        <dbReference type="ARBA" id="ARBA00023315"/>
    </source>
</evidence>
<dbReference type="Pfam" id="PF00698">
    <property type="entry name" value="Acyl_transf_1"/>
    <property type="match status" value="1"/>
</dbReference>
<feature type="active site" evidence="5">
    <location>
        <position position="91"/>
    </location>
</feature>
<feature type="domain" description="Malonyl-CoA:ACP transacylase (MAT)" evidence="6">
    <location>
        <begin position="7"/>
        <end position="304"/>
    </location>
</feature>
<feature type="active site" evidence="5">
    <location>
        <position position="196"/>
    </location>
</feature>
<comment type="caution">
    <text evidence="7">The sequence shown here is derived from an EMBL/GenBank/DDBJ whole genome shotgun (WGS) entry which is preliminary data.</text>
</comment>
<reference evidence="7" key="1">
    <citation type="journal article" date="2020" name="mSystems">
        <title>Genome- and Community-Level Interaction Insights into Carbon Utilization and Element Cycling Functions of Hydrothermarchaeota in Hydrothermal Sediment.</title>
        <authorList>
            <person name="Zhou Z."/>
            <person name="Liu Y."/>
            <person name="Xu W."/>
            <person name="Pan J."/>
            <person name="Luo Z.H."/>
            <person name="Li M."/>
        </authorList>
    </citation>
    <scope>NUCLEOTIDE SEQUENCE [LARGE SCALE GENOMIC DNA]</scope>
    <source>
        <strain evidence="7">SpSt-69</strain>
    </source>
</reference>
<dbReference type="PANTHER" id="PTHR42681">
    <property type="entry name" value="MALONYL-COA-ACYL CARRIER PROTEIN TRANSACYLASE, MITOCHONDRIAL"/>
    <property type="match status" value="1"/>
</dbReference>
<dbReference type="NCBIfam" id="TIGR00128">
    <property type="entry name" value="fabD"/>
    <property type="match status" value="1"/>
</dbReference>
<name>A0A7V4E590_UNCW3</name>
<comment type="similarity">
    <text evidence="4">Belongs to the fabD family.</text>
</comment>
<dbReference type="InterPro" id="IPR016036">
    <property type="entry name" value="Malonyl_transacylase_ACP-bd"/>
</dbReference>
<evidence type="ECO:0000256" key="4">
    <source>
        <dbReference type="PIRNR" id="PIRNR000446"/>
    </source>
</evidence>
<keyword evidence="2 4" id="KW-0012">Acyltransferase</keyword>
<dbReference type="PIRSF" id="PIRSF000446">
    <property type="entry name" value="Mct"/>
    <property type="match status" value="1"/>
</dbReference>
<dbReference type="SMART" id="SM00827">
    <property type="entry name" value="PKS_AT"/>
    <property type="match status" value="1"/>
</dbReference>